<dbReference type="EMBL" id="JABFAF010000008">
    <property type="protein sequence ID" value="MBA0862998.1"/>
    <property type="molecule type" value="Genomic_DNA"/>
</dbReference>
<proteinExistence type="predicted"/>
<accession>A0A7J9LWF2</accession>
<evidence type="ECO:0000313" key="2">
    <source>
        <dbReference type="Proteomes" id="UP000593576"/>
    </source>
</evidence>
<evidence type="ECO:0000313" key="1">
    <source>
        <dbReference type="EMBL" id="MBA0862998.1"/>
    </source>
</evidence>
<gene>
    <name evidence="1" type="ORF">Goshw_015345</name>
</gene>
<name>A0A7J9LWF2_GOSSC</name>
<dbReference type="AlphaFoldDB" id="A0A7J9LWF2"/>
<reference evidence="1 2" key="1">
    <citation type="journal article" date="2019" name="Genome Biol. Evol.">
        <title>Insights into the evolution of the New World diploid cottons (Gossypium, subgenus Houzingenia) based on genome sequencing.</title>
        <authorList>
            <person name="Grover C.E."/>
            <person name="Arick M.A. 2nd"/>
            <person name="Thrash A."/>
            <person name="Conover J.L."/>
            <person name="Sanders W.S."/>
            <person name="Peterson D.G."/>
            <person name="Frelichowski J.E."/>
            <person name="Scheffler J.A."/>
            <person name="Scheffler B.E."/>
            <person name="Wendel J.F."/>
        </authorList>
    </citation>
    <scope>NUCLEOTIDE SEQUENCE [LARGE SCALE GENOMIC DNA]</scope>
    <source>
        <strain evidence="1">1</strain>
        <tissue evidence="1">Leaf</tissue>
    </source>
</reference>
<comment type="caution">
    <text evidence="1">The sequence shown here is derived from an EMBL/GenBank/DDBJ whole genome shotgun (WGS) entry which is preliminary data.</text>
</comment>
<keyword evidence="2" id="KW-1185">Reference proteome</keyword>
<protein>
    <submittedName>
        <fullName evidence="1">Uncharacterized protein</fullName>
    </submittedName>
</protein>
<sequence>VGKLALSPFRRQELSVSGEWREQLDFKADNK</sequence>
<dbReference type="Proteomes" id="UP000593576">
    <property type="component" value="Unassembled WGS sequence"/>
</dbReference>
<feature type="non-terminal residue" evidence="1">
    <location>
        <position position="1"/>
    </location>
</feature>
<organism evidence="1 2">
    <name type="scientific">Gossypium schwendimanii</name>
    <name type="common">Cotton</name>
    <dbReference type="NCBI Taxonomy" id="34291"/>
    <lineage>
        <taxon>Eukaryota</taxon>
        <taxon>Viridiplantae</taxon>
        <taxon>Streptophyta</taxon>
        <taxon>Embryophyta</taxon>
        <taxon>Tracheophyta</taxon>
        <taxon>Spermatophyta</taxon>
        <taxon>Magnoliopsida</taxon>
        <taxon>eudicotyledons</taxon>
        <taxon>Gunneridae</taxon>
        <taxon>Pentapetalae</taxon>
        <taxon>rosids</taxon>
        <taxon>malvids</taxon>
        <taxon>Malvales</taxon>
        <taxon>Malvaceae</taxon>
        <taxon>Malvoideae</taxon>
        <taxon>Gossypium</taxon>
    </lineage>
</organism>